<dbReference type="Gene3D" id="3.40.50.300">
    <property type="entry name" value="P-loop containing nucleotide triphosphate hydrolases"/>
    <property type="match status" value="1"/>
</dbReference>
<accession>A0A846TVS1</accession>
<evidence type="ECO:0000313" key="8">
    <source>
        <dbReference type="EMBL" id="NKE08405.1"/>
    </source>
</evidence>
<dbReference type="PANTHER" id="PTHR42711:SF5">
    <property type="entry name" value="ABC TRANSPORTER ATP-BINDING PROTEIN NATA"/>
    <property type="match status" value="1"/>
</dbReference>
<evidence type="ECO:0000256" key="6">
    <source>
        <dbReference type="ARBA" id="ARBA00023251"/>
    </source>
</evidence>
<keyword evidence="5 8" id="KW-0067">ATP-binding</keyword>
<sequence>MNQRSTPIQVTGLVKTFGSFRALDGVDLMVEKGTVHGFLGPNGAGKSTAVRVLLGLYRATSGQVSVLGLDPGKHPAEVTRNISYIPGDTTLWPNLTGKQVLDVLAGLRGARNKVHEQELMERLSLDPTKKVRSYSTGNRKKVMLVAAFSAPTDLLILDEPTSGLDPLMEQIFQDCVEEAAQAGRTVLLSSHILSEVERLCTDVTIIKDGRVVESGSLAHLQHLAAVQVTIHDDAQTLTTLARTLRGRGIESSSEQHHQASTGLHLQVHRDQLPQVLADVAVAGCTDVTVASASLEDLFLRHYQTDAR</sequence>
<dbReference type="InterPro" id="IPR050763">
    <property type="entry name" value="ABC_transporter_ATP-binding"/>
</dbReference>
<dbReference type="InterPro" id="IPR027417">
    <property type="entry name" value="P-loop_NTPase"/>
</dbReference>
<comment type="similarity">
    <text evidence="2">Belongs to the ABC transporter superfamily.</text>
</comment>
<dbReference type="RefSeq" id="WP_047692100.1">
    <property type="nucleotide sequence ID" value="NZ_JAAVUN010000001.1"/>
</dbReference>
<evidence type="ECO:0000256" key="2">
    <source>
        <dbReference type="ARBA" id="ARBA00005417"/>
    </source>
</evidence>
<dbReference type="PANTHER" id="PTHR42711">
    <property type="entry name" value="ABC TRANSPORTER ATP-BINDING PROTEIN"/>
    <property type="match status" value="1"/>
</dbReference>
<organism evidence="8 9">
    <name type="scientific">Kocuria subflava</name>
    <dbReference type="NCBI Taxonomy" id="1736139"/>
    <lineage>
        <taxon>Bacteria</taxon>
        <taxon>Bacillati</taxon>
        <taxon>Actinomycetota</taxon>
        <taxon>Actinomycetes</taxon>
        <taxon>Micrococcales</taxon>
        <taxon>Micrococcaceae</taxon>
        <taxon>Kocuria</taxon>
    </lineage>
</organism>
<dbReference type="InterPro" id="IPR003593">
    <property type="entry name" value="AAA+_ATPase"/>
</dbReference>
<dbReference type="SMART" id="SM00382">
    <property type="entry name" value="AAA"/>
    <property type="match status" value="1"/>
</dbReference>
<protein>
    <submittedName>
        <fullName evidence="8">ABC transporter ATP-binding protein</fullName>
    </submittedName>
</protein>
<dbReference type="PROSITE" id="PS50893">
    <property type="entry name" value="ABC_TRANSPORTER_2"/>
    <property type="match status" value="1"/>
</dbReference>
<keyword evidence="4" id="KW-0547">Nucleotide-binding</keyword>
<dbReference type="SUPFAM" id="SSF52540">
    <property type="entry name" value="P-loop containing nucleoside triphosphate hydrolases"/>
    <property type="match status" value="1"/>
</dbReference>
<evidence type="ECO:0000256" key="3">
    <source>
        <dbReference type="ARBA" id="ARBA00022448"/>
    </source>
</evidence>
<dbReference type="Pfam" id="PF00005">
    <property type="entry name" value="ABC_tran"/>
    <property type="match status" value="1"/>
</dbReference>
<reference evidence="8 9" key="1">
    <citation type="submission" date="2020-02" db="EMBL/GenBank/DDBJ databases">
        <authorList>
            <person name="Sun Q."/>
        </authorList>
    </citation>
    <scope>NUCLEOTIDE SEQUENCE [LARGE SCALE GENOMIC DNA]</scope>
    <source>
        <strain evidence="8 9">YIM 13062</strain>
    </source>
</reference>
<comment type="subcellular location">
    <subcellularLocation>
        <location evidence="1">Cell membrane</location>
        <topology evidence="1">Peripheral membrane protein</topology>
    </subcellularLocation>
</comment>
<dbReference type="GO" id="GO:0046677">
    <property type="term" value="P:response to antibiotic"/>
    <property type="evidence" value="ECO:0007669"/>
    <property type="project" value="UniProtKB-KW"/>
</dbReference>
<evidence type="ECO:0000313" key="9">
    <source>
        <dbReference type="Proteomes" id="UP000521379"/>
    </source>
</evidence>
<evidence type="ECO:0000259" key="7">
    <source>
        <dbReference type="PROSITE" id="PS50893"/>
    </source>
</evidence>
<dbReference type="InterPro" id="IPR003439">
    <property type="entry name" value="ABC_transporter-like_ATP-bd"/>
</dbReference>
<dbReference type="AlphaFoldDB" id="A0A846TVS1"/>
<proteinExistence type="inferred from homology"/>
<evidence type="ECO:0000256" key="5">
    <source>
        <dbReference type="ARBA" id="ARBA00022840"/>
    </source>
</evidence>
<dbReference type="EMBL" id="JAAVUN010000001">
    <property type="protein sequence ID" value="NKE08405.1"/>
    <property type="molecule type" value="Genomic_DNA"/>
</dbReference>
<keyword evidence="6" id="KW-0046">Antibiotic resistance</keyword>
<name>A0A846TVS1_9MICC</name>
<keyword evidence="9" id="KW-1185">Reference proteome</keyword>
<gene>
    <name evidence="8" type="ORF">GTW58_00250</name>
</gene>
<dbReference type="CDD" id="cd03230">
    <property type="entry name" value="ABC_DR_subfamily_A"/>
    <property type="match status" value="1"/>
</dbReference>
<dbReference type="GO" id="GO:0016887">
    <property type="term" value="F:ATP hydrolysis activity"/>
    <property type="evidence" value="ECO:0007669"/>
    <property type="project" value="InterPro"/>
</dbReference>
<evidence type="ECO:0000256" key="4">
    <source>
        <dbReference type="ARBA" id="ARBA00022741"/>
    </source>
</evidence>
<dbReference type="Proteomes" id="UP000521379">
    <property type="component" value="Unassembled WGS sequence"/>
</dbReference>
<dbReference type="GO" id="GO:0005524">
    <property type="term" value="F:ATP binding"/>
    <property type="evidence" value="ECO:0007669"/>
    <property type="project" value="UniProtKB-KW"/>
</dbReference>
<dbReference type="GO" id="GO:0005886">
    <property type="term" value="C:plasma membrane"/>
    <property type="evidence" value="ECO:0007669"/>
    <property type="project" value="UniProtKB-SubCell"/>
</dbReference>
<comment type="caution">
    <text evidence="8">The sequence shown here is derived from an EMBL/GenBank/DDBJ whole genome shotgun (WGS) entry which is preliminary data.</text>
</comment>
<feature type="domain" description="ABC transporter" evidence="7">
    <location>
        <begin position="8"/>
        <end position="233"/>
    </location>
</feature>
<evidence type="ECO:0000256" key="1">
    <source>
        <dbReference type="ARBA" id="ARBA00004202"/>
    </source>
</evidence>
<keyword evidence="3" id="KW-0813">Transport</keyword>